<dbReference type="EMBL" id="JBGBYS010000003">
    <property type="protein sequence ID" value="MEY9257720.1"/>
    <property type="molecule type" value="Genomic_DNA"/>
</dbReference>
<evidence type="ECO:0000313" key="2">
    <source>
        <dbReference type="EMBL" id="MEY9257720.1"/>
    </source>
</evidence>
<organism evidence="2 3">
    <name type="scientific">Brevibacterium epidermidis</name>
    <dbReference type="NCBI Taxonomy" id="1698"/>
    <lineage>
        <taxon>Bacteria</taxon>
        <taxon>Bacillati</taxon>
        <taxon>Actinomycetota</taxon>
        <taxon>Actinomycetes</taxon>
        <taxon>Micrococcales</taxon>
        <taxon>Brevibacteriaceae</taxon>
        <taxon>Brevibacterium</taxon>
    </lineage>
</organism>
<evidence type="ECO:0000313" key="3">
    <source>
        <dbReference type="Proteomes" id="UP001565435"/>
    </source>
</evidence>
<dbReference type="Pfam" id="PF02558">
    <property type="entry name" value="ApbA"/>
    <property type="match status" value="1"/>
</dbReference>
<protein>
    <submittedName>
        <fullName evidence="2">2-dehydropantoate 2-reductase</fullName>
        <ecNumber evidence="2">1.1.1.169</ecNumber>
    </submittedName>
</protein>
<feature type="domain" description="Ketopantoate reductase N-terminal" evidence="1">
    <location>
        <begin position="3"/>
        <end position="155"/>
    </location>
</feature>
<dbReference type="RefSeq" id="WP_370035084.1">
    <property type="nucleotide sequence ID" value="NZ_JBGBYS010000003.1"/>
</dbReference>
<comment type="caution">
    <text evidence="2">The sequence shown here is derived from an EMBL/GenBank/DDBJ whole genome shotgun (WGS) entry which is preliminary data.</text>
</comment>
<dbReference type="GO" id="GO:0008677">
    <property type="term" value="F:2-dehydropantoate 2-reductase activity"/>
    <property type="evidence" value="ECO:0007669"/>
    <property type="project" value="UniProtKB-EC"/>
</dbReference>
<evidence type="ECO:0000259" key="1">
    <source>
        <dbReference type="Pfam" id="PF02558"/>
    </source>
</evidence>
<sequence length="319" mass="34466">MRILMFGRGVIASVTGSALAGAGHDVEFYVRPGRAASYGDELGLDIVDTRRPRRDQRVRQTWSPRYREDLPEAGDVDLIVVSLPHHSIPGAIEALSTRLGDATLVMLSNMWDEPLDVIAPLPPEQVVWGIPPAGGGFDQAGRLQATLLSTVALGRLGARQTDRELAVREVFSQAGFGVREQPDIRGWYFVHTVTDASLYSQALQHGTMADLIGNTAALREAMLVGRELLPVVAARGVDLSRHRSSTSAFRLPSRLVAAGFALANSKIPFVRRAFETHDDPAAEEPRAVCRDVLAEAQRLGVPTPRLAAAAEGFVRGPNA</sequence>
<dbReference type="InterPro" id="IPR036291">
    <property type="entry name" value="NAD(P)-bd_dom_sf"/>
</dbReference>
<dbReference type="EC" id="1.1.1.169" evidence="2"/>
<dbReference type="Proteomes" id="UP001565435">
    <property type="component" value="Unassembled WGS sequence"/>
</dbReference>
<dbReference type="Gene3D" id="3.40.50.720">
    <property type="entry name" value="NAD(P)-binding Rossmann-like Domain"/>
    <property type="match status" value="1"/>
</dbReference>
<reference evidence="2 3" key="1">
    <citation type="submission" date="2024-07" db="EMBL/GenBank/DDBJ databases">
        <title>Mealworm larvae gut microbial communities from Newark, Delaware, USA.</title>
        <authorList>
            <person name="Blenner M."/>
        </authorList>
    </citation>
    <scope>NUCLEOTIDE SEQUENCE [LARGE SCALE GENOMIC DNA]</scope>
    <source>
        <strain evidence="2 3">UD i117</strain>
    </source>
</reference>
<proteinExistence type="predicted"/>
<dbReference type="SUPFAM" id="SSF51735">
    <property type="entry name" value="NAD(P)-binding Rossmann-fold domains"/>
    <property type="match status" value="1"/>
</dbReference>
<keyword evidence="2" id="KW-0560">Oxidoreductase</keyword>
<name>A0ABV4EGS5_BREEP</name>
<gene>
    <name evidence="2" type="ORF">ABH903_000730</name>
</gene>
<accession>A0ABV4EGS5</accession>
<dbReference type="InterPro" id="IPR013332">
    <property type="entry name" value="KPR_N"/>
</dbReference>
<keyword evidence="3" id="KW-1185">Reference proteome</keyword>